<organism evidence="2 3">
    <name type="scientific">Aquatica leii</name>
    <dbReference type="NCBI Taxonomy" id="1421715"/>
    <lineage>
        <taxon>Eukaryota</taxon>
        <taxon>Metazoa</taxon>
        <taxon>Ecdysozoa</taxon>
        <taxon>Arthropoda</taxon>
        <taxon>Hexapoda</taxon>
        <taxon>Insecta</taxon>
        <taxon>Pterygota</taxon>
        <taxon>Neoptera</taxon>
        <taxon>Endopterygota</taxon>
        <taxon>Coleoptera</taxon>
        <taxon>Polyphaga</taxon>
        <taxon>Elateriformia</taxon>
        <taxon>Elateroidea</taxon>
        <taxon>Lampyridae</taxon>
        <taxon>Luciolinae</taxon>
        <taxon>Aquatica</taxon>
    </lineage>
</organism>
<dbReference type="InterPro" id="IPR036188">
    <property type="entry name" value="FAD/NAD-bd_sf"/>
</dbReference>
<dbReference type="SUPFAM" id="SSF51905">
    <property type="entry name" value="FAD/NAD(P)-binding domain"/>
    <property type="match status" value="1"/>
</dbReference>
<dbReference type="SUPFAM" id="SSF54373">
    <property type="entry name" value="FAD-linked reductases, C-terminal domain"/>
    <property type="match status" value="1"/>
</dbReference>
<dbReference type="PANTHER" id="PTHR10742">
    <property type="entry name" value="FLAVIN MONOAMINE OXIDASE"/>
    <property type="match status" value="1"/>
</dbReference>
<dbReference type="AlphaFoldDB" id="A0AAN7PB46"/>
<dbReference type="Gene3D" id="3.50.50.60">
    <property type="entry name" value="FAD/NAD(P)-binding domain"/>
    <property type="match status" value="1"/>
</dbReference>
<name>A0AAN7PB46_9COLE</name>
<protein>
    <recommendedName>
        <fullName evidence="1">Amine oxidase domain-containing protein</fullName>
    </recommendedName>
</protein>
<keyword evidence="3" id="KW-1185">Reference proteome</keyword>
<dbReference type="InterPro" id="IPR002937">
    <property type="entry name" value="Amino_oxidase"/>
</dbReference>
<evidence type="ECO:0000313" key="3">
    <source>
        <dbReference type="Proteomes" id="UP001353858"/>
    </source>
</evidence>
<accession>A0AAN7PB46</accession>
<dbReference type="Gene3D" id="3.90.660.10">
    <property type="match status" value="1"/>
</dbReference>
<dbReference type="PANTHER" id="PTHR10742:SF398">
    <property type="entry name" value="AMINE OXIDASE DOMAIN-CONTAINING PROTEIN-RELATED"/>
    <property type="match status" value="1"/>
</dbReference>
<evidence type="ECO:0000313" key="2">
    <source>
        <dbReference type="EMBL" id="KAK4881427.1"/>
    </source>
</evidence>
<reference evidence="3" key="1">
    <citation type="submission" date="2023-01" db="EMBL/GenBank/DDBJ databases">
        <title>Key to firefly adult light organ development and bioluminescence: homeobox transcription factors regulate luciferase expression and transportation to peroxisome.</title>
        <authorList>
            <person name="Fu X."/>
        </authorList>
    </citation>
    <scope>NUCLEOTIDE SEQUENCE [LARGE SCALE GENOMIC DNA]</scope>
</reference>
<dbReference type="Proteomes" id="UP001353858">
    <property type="component" value="Unassembled WGS sequence"/>
</dbReference>
<proteinExistence type="predicted"/>
<dbReference type="Pfam" id="PF01593">
    <property type="entry name" value="Amino_oxidase"/>
    <property type="match status" value="1"/>
</dbReference>
<sequence length="575" mass="66209">MSNSNFTIIRGAEITSLRMVLIWLLNSSRTNNTNEKSICQRWNESINKQILIKYFKRCRKMLKNYEERVEANRVIMDGLLWLNAIFGFHTINCQFNCDFYDKFMKFHQSVPKSIDFSRNRNPISHQIIIVGAGMAGIGAALTLCQHGFKDIKILEAEEEPGGRLKTLELQNGIIELGAQWIHGKENNCLYRIAEEHNLLSDITSEEGCGLYIRDDGFIFDTNLVKEVRLEIEKIMVECEKFVDEPRYPCSFGDFLEERFRYYLNCTKHCKEVATMKKELFDWHIRFLLVDNSCRSLKDISAKEWGRYIDGTEYVNLKNGYKSLVNILFQMLPGQILCCKRPVANVNWSNNSNVIRVYCLNGEEFYCDHVIMTASLGVLKNIKNLFYPSLPYTLQESINSMGFYGIAKIFLIFDYKWWDANGFQLIWKKSTKLPEGKNWTRSITGFDVIYNHSNVLLGWVSGEGVLEMEKLTEREVRDDCVDVLQRFLKISVPNPVKVIKSTWMSSPWVRGGYSHITPQCDKTKTGPTTLSEPVVVHGVPKIFFAGEACSPTHFSTTHGAFESGQAQAQILVDFLK</sequence>
<evidence type="ECO:0000259" key="1">
    <source>
        <dbReference type="Pfam" id="PF01593"/>
    </source>
</evidence>
<dbReference type="EMBL" id="JARPUR010000002">
    <property type="protein sequence ID" value="KAK4881427.1"/>
    <property type="molecule type" value="Genomic_DNA"/>
</dbReference>
<gene>
    <name evidence="2" type="ORF">RN001_004746</name>
</gene>
<dbReference type="GO" id="GO:0046592">
    <property type="term" value="F:polyamine oxidase activity"/>
    <property type="evidence" value="ECO:0007669"/>
    <property type="project" value="TreeGrafter"/>
</dbReference>
<comment type="caution">
    <text evidence="2">The sequence shown here is derived from an EMBL/GenBank/DDBJ whole genome shotgun (WGS) entry which is preliminary data.</text>
</comment>
<feature type="domain" description="Amine oxidase" evidence="1">
    <location>
        <begin position="134"/>
        <end position="569"/>
    </location>
</feature>
<dbReference type="InterPro" id="IPR050281">
    <property type="entry name" value="Flavin_monoamine_oxidase"/>
</dbReference>